<comment type="caution">
    <text evidence="2">The sequence shown here is derived from an EMBL/GenBank/DDBJ whole genome shotgun (WGS) entry which is preliminary data.</text>
</comment>
<gene>
    <name evidence="2" type="ORF">EW146_g8153</name>
</gene>
<evidence type="ECO:0000313" key="3">
    <source>
        <dbReference type="Proteomes" id="UP000310158"/>
    </source>
</evidence>
<organism evidence="2 3">
    <name type="scientific">Bondarzewia mesenterica</name>
    <dbReference type="NCBI Taxonomy" id="1095465"/>
    <lineage>
        <taxon>Eukaryota</taxon>
        <taxon>Fungi</taxon>
        <taxon>Dikarya</taxon>
        <taxon>Basidiomycota</taxon>
        <taxon>Agaricomycotina</taxon>
        <taxon>Agaricomycetes</taxon>
        <taxon>Russulales</taxon>
        <taxon>Bondarzewiaceae</taxon>
        <taxon>Bondarzewia</taxon>
    </lineage>
</organism>
<accession>A0A4S4LIL8</accession>
<dbReference type="EMBL" id="SGPL01000531">
    <property type="protein sequence ID" value="THH11131.1"/>
    <property type="molecule type" value="Genomic_DNA"/>
</dbReference>
<proteinExistence type="predicted"/>
<evidence type="ECO:0000256" key="1">
    <source>
        <dbReference type="SAM" id="MobiDB-lite"/>
    </source>
</evidence>
<dbReference type="AlphaFoldDB" id="A0A4S4LIL8"/>
<reference evidence="2 3" key="1">
    <citation type="submission" date="2019-02" db="EMBL/GenBank/DDBJ databases">
        <title>Genome sequencing of the rare red list fungi Bondarzewia mesenterica.</title>
        <authorList>
            <person name="Buettner E."/>
            <person name="Kellner H."/>
        </authorList>
    </citation>
    <scope>NUCLEOTIDE SEQUENCE [LARGE SCALE GENOMIC DNA]</scope>
    <source>
        <strain evidence="2 3">DSM 108281</strain>
    </source>
</reference>
<protein>
    <submittedName>
        <fullName evidence="2">Uncharacterized protein</fullName>
    </submittedName>
</protein>
<name>A0A4S4LIL8_9AGAM</name>
<feature type="region of interest" description="Disordered" evidence="1">
    <location>
        <begin position="107"/>
        <end position="130"/>
    </location>
</feature>
<keyword evidence="3" id="KW-1185">Reference proteome</keyword>
<evidence type="ECO:0000313" key="2">
    <source>
        <dbReference type="EMBL" id="THH11131.1"/>
    </source>
</evidence>
<dbReference type="OrthoDB" id="3269712at2759"/>
<dbReference type="Proteomes" id="UP000310158">
    <property type="component" value="Unassembled WGS sequence"/>
</dbReference>
<sequence>MLLKQWCWLPCRIAANGVGGNINCFTLGVHQIENMTSPIKQSKADWQEMKLLTLKTEPNRPVSCLKGLQHDTPEFLRYHTNSDGNLNIMKRTGTAKDSSENIRLKNSRERERRIEDANERYKEQSPPDGDELILEWREGPDRIIERRAGPGEEVSILFTSSACVAAHCSPPQVDVEVQRNVYGPSDKSRVIQVLSKLGARMHRVANALIAALKSVLHEVKKSVQRIGGN</sequence>
<feature type="compositionally biased region" description="Basic and acidic residues" evidence="1">
    <location>
        <begin position="107"/>
        <end position="125"/>
    </location>
</feature>